<dbReference type="PANTHER" id="PTHR10887:SF365">
    <property type="entry name" value="HELICASE WITH ZINC FINGER DOMAIN-RELATED"/>
    <property type="match status" value="1"/>
</dbReference>
<dbReference type="Gene3D" id="3.40.50.300">
    <property type="entry name" value="P-loop containing nucleotide triphosphate hydrolases"/>
    <property type="match status" value="2"/>
</dbReference>
<dbReference type="InterPro" id="IPR041679">
    <property type="entry name" value="DNA2/NAM7-like_C"/>
</dbReference>
<dbReference type="Pfam" id="PF13087">
    <property type="entry name" value="AAA_12"/>
    <property type="match status" value="1"/>
</dbReference>
<sequence length="1763" mass="198651">MEDRRAEKSCEQACESLKRQDYEMALKHCTEALLSLGQYSMADFTGPCPLEIERIKIESLLYRIASFLQLKNYVQADEDCRHVLGEGLAKGEDAFRAVLCCMQLKGKLQPVSAILAKSLTGESLNGMVTKDLTRLKTLLSETEPARMLYRVALLYDAHRPHFSIIAISAGDSTTQVSQEVPENCQEWIGGKMAQNGLDHYVYKVGIAFNTEIFGTFRQTIVFDFGLEPVLMQRVMIDAASTEDLEYLMHAKQQLVTTAKRWDSSSKTIIDFEPNETTDLEKSLLIRYQIPLSADQLFTQSVLDKSLTKSNYQSRLHDLLYIEEIAQYKEISKFNLKVQLQILASFMLTGVSGGAKYAQNGQLFGRFKLTETLSEDTLAGRLVMTKVNAVYLLPVPKQKLVQTQGTKEKVYEATIEEKTKEYIFLRLSRECCEELNLRPDCDTQVELQFQLNRLPLCEMHYALDRIKDNGVLFPDISMTPTIPWSPNRQWDEQLDPRLNAKQKEAVLAITTPLAIQLPPVLIIGPYGTGKTFTLAQAVKHILQQQETRVYFRNRWVKTVHPVVHQYCLISSAHSTFQMPQKEDILKHRVVVVTLNTSQYLCQLDLEPGFFTHILLDEAAQAMECETIMPLALATQNTRIVLAGDHMQLSPFVYSEFARERNLHVSLLDRLYEHYPAEFPCRILLCENYRSHEAIINYTSELFYEGKLMASGKQPAHKDFYPLTFFTARGEDVQEKNSTAFYNNAEVFEVVERVEELRRKWPVAWGKLDDGSIGVVTPYADQVFRIRAELRKKRLSDVNVERVLNVQGKQFRVLFLSTVRTRHTCKHKQTPIKKKEQLLEDSTEDLDYGFLSNYKLLNTAITRAQSLVAVVGDPIALCSIGRCRKFWERFIALCHENSSLHGITFEQIKAQLEALELKKTYVLNPLAPEFIPRALRLQHSGSTNKQQQSPPKGKSLHHTQNDHFQNDGIVQPNPSVLIGNPIRAYTPPPPLGPHPNLGKSPSPVQRIDPHTGTSILYVPAVYGGNVVMSVPLPVPWTGYQGRFAVDPRIITHQAAMAYNMNLLQTHGRGSPIPYGLGHHPPVTIGQPQNQHQEKDQHEQNRNGKSDTNNSGPEINKIRTPEKKPTEPKQVDLESNPQNRSPESRPSVVYPSTKFPRKDNLNPRHINLPLPAPHAQYAIPNRHFHPLPQLPRPPFPIPQQHTLLNQQQNNLPEQPNQMPPQSNQVVQQQSQLNQQPQQPPPQLSPAYQAGPNNAFFNSAVAHRPQSPPAEAVIPEQQPPPMLQEGHSPLRAIAQPGSILPSHLNSFIDENPSGLPIGEALDRIHGSVALETLRQQQARIQQWSEHHAFLSQGSVPYPHHHHPHLQHLPQPPLGLHQPPVRADWKLTSSAEDEVETTYSRFQDLIRELSHRDQSETRELAEMPPPQSRLLQYRQVQSRSPPAVPSPPSSTDHSSHFSNFNDNSRDIEVASNPAFPQRLPPQIFNSPFSLPSEHLAHPPLKYLAPDGAWTFANLQQNHLMGPGFPYGLPPLPHRPPQNPFVQIQNHQHAVGQEPFHPLSSRTVSSSSLPSLEEYEPRGPGRPLYQRRISSSSVQPCSEEVSTPQDSLAQCKELQDHSNQSSFNFSSPESWVNTTSSTPYQNIPCNGSSRTAQPRELIAPPKTVKPPEDQLKSENLEVSSSFNYSVLQHLGQFPPLMPNKQIAESANSSSPQSSAGGKPAMSYASALRAPPKPRPPPEQAKKSSDPLSLFQELSLGSSSGSNGFYSYFK</sequence>
<comment type="caution">
    <text evidence="4">The sequence shown here is derived from an EMBL/GenBank/DDBJ whole genome shotgun (WGS) entry which is preliminary data.</text>
</comment>
<feature type="region of interest" description="Disordered" evidence="1">
    <location>
        <begin position="1207"/>
        <end position="1250"/>
    </location>
</feature>
<feature type="domain" description="DNA2/NAM7 helicase helicase" evidence="2">
    <location>
        <begin position="579"/>
        <end position="654"/>
    </location>
</feature>
<feature type="region of interest" description="Disordered" evidence="1">
    <location>
        <begin position="1067"/>
        <end position="1166"/>
    </location>
</feature>
<protein>
    <submittedName>
        <fullName evidence="4">HELZ isoform 4</fullName>
    </submittedName>
</protein>
<feature type="region of interest" description="Disordered" evidence="1">
    <location>
        <begin position="1691"/>
        <end position="1763"/>
    </location>
</feature>
<dbReference type="CDD" id="cd18808">
    <property type="entry name" value="SF1_C_Upf1"/>
    <property type="match status" value="1"/>
</dbReference>
<proteinExistence type="predicted"/>
<feature type="compositionally biased region" description="Polar residues" evidence="1">
    <location>
        <begin position="1582"/>
        <end position="1601"/>
    </location>
</feature>
<dbReference type="InterPro" id="IPR047187">
    <property type="entry name" value="SF1_C_Upf1"/>
</dbReference>
<evidence type="ECO:0000313" key="4">
    <source>
        <dbReference type="EMBL" id="PNJ50864.1"/>
    </source>
</evidence>
<dbReference type="GO" id="GO:0004386">
    <property type="term" value="F:helicase activity"/>
    <property type="evidence" value="ECO:0007669"/>
    <property type="project" value="InterPro"/>
</dbReference>
<accession>A0A2J8V020</accession>
<evidence type="ECO:0000259" key="2">
    <source>
        <dbReference type="Pfam" id="PF13086"/>
    </source>
</evidence>
<gene>
    <name evidence="4" type="ORF">CR201_G0023969</name>
</gene>
<dbReference type="GO" id="GO:0005829">
    <property type="term" value="C:cytosol"/>
    <property type="evidence" value="ECO:0007669"/>
    <property type="project" value="TreeGrafter"/>
</dbReference>
<dbReference type="Pfam" id="PF13086">
    <property type="entry name" value="AAA_11"/>
    <property type="match status" value="1"/>
</dbReference>
<feature type="compositionally biased region" description="Low complexity" evidence="1">
    <location>
        <begin position="1207"/>
        <end position="1233"/>
    </location>
</feature>
<dbReference type="SUPFAM" id="SSF52540">
    <property type="entry name" value="P-loop containing nucleoside triphosphate hydrolases"/>
    <property type="match status" value="1"/>
</dbReference>
<name>A0A2J8V020_PONAB</name>
<feature type="region of interest" description="Disordered" evidence="1">
    <location>
        <begin position="1613"/>
        <end position="1664"/>
    </location>
</feature>
<feature type="compositionally biased region" description="Basic and acidic residues" evidence="1">
    <location>
        <begin position="1089"/>
        <end position="1102"/>
    </location>
</feature>
<feature type="compositionally biased region" description="Low complexity" evidence="1">
    <location>
        <begin position="1741"/>
        <end position="1763"/>
    </location>
</feature>
<feature type="compositionally biased region" description="Polar residues" evidence="1">
    <location>
        <begin position="938"/>
        <end position="948"/>
    </location>
</feature>
<dbReference type="GO" id="GO:0035194">
    <property type="term" value="P:regulatory ncRNA-mediated post-transcriptional gene silencing"/>
    <property type="evidence" value="ECO:0007669"/>
    <property type="project" value="TreeGrafter"/>
</dbReference>
<dbReference type="PANTHER" id="PTHR10887">
    <property type="entry name" value="DNA2/NAM7 HELICASE FAMILY"/>
    <property type="match status" value="1"/>
</dbReference>
<feature type="region of interest" description="Disordered" evidence="1">
    <location>
        <begin position="1549"/>
        <end position="1601"/>
    </location>
</feature>
<feature type="region of interest" description="Disordered" evidence="1">
    <location>
        <begin position="1348"/>
        <end position="1373"/>
    </location>
</feature>
<reference evidence="4" key="1">
    <citation type="submission" date="2017-12" db="EMBL/GenBank/DDBJ databases">
        <title>High-resolution comparative analysis of great ape genomes.</title>
        <authorList>
            <person name="Pollen A."/>
            <person name="Hastie A."/>
            <person name="Hormozdiari F."/>
            <person name="Dougherty M."/>
            <person name="Liu R."/>
            <person name="Chaisson M."/>
            <person name="Hoppe E."/>
            <person name="Hill C."/>
            <person name="Pang A."/>
            <person name="Hillier L."/>
            <person name="Baker C."/>
            <person name="Armstrong J."/>
            <person name="Shendure J."/>
            <person name="Paten B."/>
            <person name="Wilson R."/>
            <person name="Chao H."/>
            <person name="Schneider V."/>
            <person name="Ventura M."/>
            <person name="Kronenberg Z."/>
            <person name="Murali S."/>
            <person name="Gordon D."/>
            <person name="Cantsilieris S."/>
            <person name="Munson K."/>
            <person name="Nelson B."/>
            <person name="Raja A."/>
            <person name="Underwood J."/>
            <person name="Diekhans M."/>
            <person name="Fiddes I."/>
            <person name="Haussler D."/>
            <person name="Eichler E."/>
        </authorList>
    </citation>
    <scope>NUCLEOTIDE SEQUENCE [LARGE SCALE GENOMIC DNA]</scope>
    <source>
        <strain evidence="4">Susie</strain>
    </source>
</reference>
<dbReference type="FunFam" id="3.40.50.300:FF:000419">
    <property type="entry name" value="Probable helicase with zinc finger domain"/>
    <property type="match status" value="1"/>
</dbReference>
<feature type="domain" description="DNA2/NAM7 helicase-like C-terminal" evidence="3">
    <location>
        <begin position="662"/>
        <end position="871"/>
    </location>
</feature>
<feature type="compositionally biased region" description="Low complexity" evidence="1">
    <location>
        <begin position="1697"/>
        <end position="1709"/>
    </location>
</feature>
<dbReference type="InterPro" id="IPR041677">
    <property type="entry name" value="DNA2/NAM7_AAA_11"/>
</dbReference>
<evidence type="ECO:0000256" key="1">
    <source>
        <dbReference type="SAM" id="MobiDB-lite"/>
    </source>
</evidence>
<feature type="compositionally biased region" description="Low complexity" evidence="1">
    <location>
        <begin position="1444"/>
        <end position="1457"/>
    </location>
</feature>
<feature type="region of interest" description="Disordered" evidence="1">
    <location>
        <begin position="938"/>
        <end position="963"/>
    </location>
</feature>
<dbReference type="InterPro" id="IPR027417">
    <property type="entry name" value="P-loop_NTPase"/>
</dbReference>
<feature type="region of interest" description="Disordered" evidence="1">
    <location>
        <begin position="1429"/>
        <end position="1462"/>
    </location>
</feature>
<feature type="compositionally biased region" description="Low complexity" evidence="1">
    <location>
        <begin position="1552"/>
        <end position="1566"/>
    </location>
</feature>
<evidence type="ECO:0000259" key="3">
    <source>
        <dbReference type="Pfam" id="PF13087"/>
    </source>
</evidence>
<dbReference type="EMBL" id="NDHI03003438">
    <property type="protein sequence ID" value="PNJ50864.1"/>
    <property type="molecule type" value="Genomic_DNA"/>
</dbReference>
<dbReference type="InterPro" id="IPR045055">
    <property type="entry name" value="DNA2/NAM7-like"/>
</dbReference>
<feature type="compositionally biased region" description="Basic and acidic residues" evidence="1">
    <location>
        <begin position="1113"/>
        <end position="1129"/>
    </location>
</feature>
<dbReference type="GO" id="GO:0043186">
    <property type="term" value="C:P granule"/>
    <property type="evidence" value="ECO:0007669"/>
    <property type="project" value="TreeGrafter"/>
</dbReference>
<organism evidence="4">
    <name type="scientific">Pongo abelii</name>
    <name type="common">Sumatran orangutan</name>
    <name type="synonym">Pongo pygmaeus abelii</name>
    <dbReference type="NCBI Taxonomy" id="9601"/>
    <lineage>
        <taxon>Eukaryota</taxon>
        <taxon>Metazoa</taxon>
        <taxon>Chordata</taxon>
        <taxon>Craniata</taxon>
        <taxon>Vertebrata</taxon>
        <taxon>Euteleostomi</taxon>
        <taxon>Mammalia</taxon>
        <taxon>Eutheria</taxon>
        <taxon>Euarchontoglires</taxon>
        <taxon>Primates</taxon>
        <taxon>Haplorrhini</taxon>
        <taxon>Catarrhini</taxon>
        <taxon>Hominidae</taxon>
        <taxon>Pongo</taxon>
    </lineage>
</organism>
<feature type="compositionally biased region" description="Polar residues" evidence="1">
    <location>
        <begin position="1613"/>
        <end position="1646"/>
    </location>
</feature>